<dbReference type="GO" id="GO:0004222">
    <property type="term" value="F:metalloendopeptidase activity"/>
    <property type="evidence" value="ECO:0007669"/>
    <property type="project" value="TreeGrafter"/>
</dbReference>
<dbReference type="InterPro" id="IPR016047">
    <property type="entry name" value="M23ase_b-sheet_dom"/>
</dbReference>
<dbReference type="InterPro" id="IPR011055">
    <property type="entry name" value="Dup_hybrid_motif"/>
</dbReference>
<evidence type="ECO:0000313" key="3">
    <source>
        <dbReference type="EMBL" id="CAB4604267.1"/>
    </source>
</evidence>
<reference evidence="3" key="1">
    <citation type="submission" date="2020-05" db="EMBL/GenBank/DDBJ databases">
        <authorList>
            <person name="Chiriac C."/>
            <person name="Salcher M."/>
            <person name="Ghai R."/>
            <person name="Kavagutti S V."/>
        </authorList>
    </citation>
    <scope>NUCLEOTIDE SEQUENCE</scope>
</reference>
<organism evidence="3">
    <name type="scientific">freshwater metagenome</name>
    <dbReference type="NCBI Taxonomy" id="449393"/>
    <lineage>
        <taxon>unclassified sequences</taxon>
        <taxon>metagenomes</taxon>
        <taxon>ecological metagenomes</taxon>
    </lineage>
</organism>
<sequence length="146" mass="15681">MPPLVAPVTDPFRMPPCRYCAGNRGIEYGPRPGQTVVAVAAGEVVFAGTVARIRWVVVAHADGRRASYGHLASLAVALGDRVVAGRRIGTTTDRFHLGLRDGDDPVDPTPLLGRWRFPTRLVPVDGTPRRAVGPPRLVCANQGARR</sequence>
<dbReference type="EMBL" id="CAEZSR010000380">
    <property type="protein sequence ID" value="CAB4604267.1"/>
    <property type="molecule type" value="Genomic_DNA"/>
</dbReference>
<dbReference type="Gene3D" id="2.70.70.10">
    <property type="entry name" value="Glucose Permease (Domain IIA)"/>
    <property type="match status" value="1"/>
</dbReference>
<dbReference type="PANTHER" id="PTHR21666:SF289">
    <property type="entry name" value="L-ALA--D-GLU ENDOPEPTIDASE"/>
    <property type="match status" value="1"/>
</dbReference>
<evidence type="ECO:0000256" key="1">
    <source>
        <dbReference type="ARBA" id="ARBA00022729"/>
    </source>
</evidence>
<dbReference type="Pfam" id="PF01551">
    <property type="entry name" value="Peptidase_M23"/>
    <property type="match status" value="1"/>
</dbReference>
<protein>
    <submittedName>
        <fullName evidence="3">Unannotated protein</fullName>
    </submittedName>
</protein>
<feature type="domain" description="M23ase beta-sheet core" evidence="2">
    <location>
        <begin position="23"/>
        <end position="106"/>
    </location>
</feature>
<dbReference type="CDD" id="cd12797">
    <property type="entry name" value="M23_peptidase"/>
    <property type="match status" value="1"/>
</dbReference>
<accession>A0A6J6GSL9</accession>
<dbReference type="InterPro" id="IPR050570">
    <property type="entry name" value="Cell_wall_metabolism_enzyme"/>
</dbReference>
<name>A0A6J6GSL9_9ZZZZ</name>
<keyword evidence="1" id="KW-0732">Signal</keyword>
<dbReference type="PANTHER" id="PTHR21666">
    <property type="entry name" value="PEPTIDASE-RELATED"/>
    <property type="match status" value="1"/>
</dbReference>
<proteinExistence type="predicted"/>
<dbReference type="SUPFAM" id="SSF51261">
    <property type="entry name" value="Duplicated hybrid motif"/>
    <property type="match status" value="1"/>
</dbReference>
<evidence type="ECO:0000259" key="2">
    <source>
        <dbReference type="Pfam" id="PF01551"/>
    </source>
</evidence>
<dbReference type="AlphaFoldDB" id="A0A6J6GSL9"/>
<gene>
    <name evidence="3" type="ORF">UFOPK1493_04545</name>
</gene>